<dbReference type="GO" id="GO:0004519">
    <property type="term" value="F:endonuclease activity"/>
    <property type="evidence" value="ECO:0007669"/>
    <property type="project" value="UniProtKB-KW"/>
</dbReference>
<dbReference type="GO" id="GO:0009307">
    <property type="term" value="P:DNA restriction-modification system"/>
    <property type="evidence" value="ECO:0007669"/>
    <property type="project" value="UniProtKB-KW"/>
</dbReference>
<dbReference type="InterPro" id="IPR052021">
    <property type="entry name" value="Type-I_RS_S_subunit"/>
</dbReference>
<dbReference type="InterPro" id="IPR044946">
    <property type="entry name" value="Restrct_endonuc_typeI_TRD_sf"/>
</dbReference>
<dbReference type="PANTHER" id="PTHR30408:SF13">
    <property type="entry name" value="TYPE I RESTRICTION ENZYME HINDI SPECIFICITY SUBUNIT"/>
    <property type="match status" value="1"/>
</dbReference>
<keyword evidence="5" id="KW-0255">Endonuclease</keyword>
<comment type="similarity">
    <text evidence="1">Belongs to the type-I restriction system S methylase family.</text>
</comment>
<gene>
    <name evidence="5" type="ORF">DWX94_13930</name>
</gene>
<feature type="domain" description="Type I restriction modification DNA specificity" evidence="4">
    <location>
        <begin position="24"/>
        <end position="198"/>
    </location>
</feature>
<dbReference type="PANTHER" id="PTHR30408">
    <property type="entry name" value="TYPE-1 RESTRICTION ENZYME ECOKI SPECIFICITY PROTEIN"/>
    <property type="match status" value="1"/>
</dbReference>
<dbReference type="SUPFAM" id="SSF116734">
    <property type="entry name" value="DNA methylase specificity domain"/>
    <property type="match status" value="1"/>
</dbReference>
<keyword evidence="2" id="KW-0680">Restriction system</keyword>
<evidence type="ECO:0000256" key="2">
    <source>
        <dbReference type="ARBA" id="ARBA00022747"/>
    </source>
</evidence>
<dbReference type="AlphaFoldDB" id="A0A3R6CSD2"/>
<sequence length="221" mass="25010">MSEQAQAIYESWFVSFEKFGGMVPLDWGEGVLGDIAEIKTTTFKPDKEPDVIVEHYSIPALDEKHFPIFELAEGIKSNKYLLNKNSVMISKLNPDIKRIWRPMCLSDRSVCSTEFIVFEAKNKKNKDFIFSILDSDNFSNHLCSHVTGSTGSRQRAVPKATLDFKVLIPPSEVIEQFCSMVTPIYDLIGVNEIENQRLSELRDSLLPKLMSGELNVSSLNI</sequence>
<evidence type="ECO:0000256" key="3">
    <source>
        <dbReference type="ARBA" id="ARBA00023125"/>
    </source>
</evidence>
<dbReference type="EMBL" id="QRVK01000069">
    <property type="protein sequence ID" value="RGS35336.1"/>
    <property type="molecule type" value="Genomic_DNA"/>
</dbReference>
<organism evidence="5 6">
    <name type="scientific">Coprococcus eutactus</name>
    <dbReference type="NCBI Taxonomy" id="33043"/>
    <lineage>
        <taxon>Bacteria</taxon>
        <taxon>Bacillati</taxon>
        <taxon>Bacillota</taxon>
        <taxon>Clostridia</taxon>
        <taxon>Lachnospirales</taxon>
        <taxon>Lachnospiraceae</taxon>
        <taxon>Coprococcus</taxon>
    </lineage>
</organism>
<protein>
    <submittedName>
        <fullName evidence="5">Restriction endonuclease subunit S</fullName>
    </submittedName>
</protein>
<evidence type="ECO:0000259" key="4">
    <source>
        <dbReference type="Pfam" id="PF01420"/>
    </source>
</evidence>
<keyword evidence="3" id="KW-0238">DNA-binding</keyword>
<name>A0A3R6CSD2_9FIRM</name>
<keyword evidence="5" id="KW-0378">Hydrolase</keyword>
<reference evidence="5 6" key="1">
    <citation type="submission" date="2018-08" db="EMBL/GenBank/DDBJ databases">
        <title>A genome reference for cultivated species of the human gut microbiota.</title>
        <authorList>
            <person name="Zou Y."/>
            <person name="Xue W."/>
            <person name="Luo G."/>
        </authorList>
    </citation>
    <scope>NUCLEOTIDE SEQUENCE [LARGE SCALE GENOMIC DNA]</scope>
    <source>
        <strain evidence="5 6">AF22-21</strain>
    </source>
</reference>
<accession>A0A3R6CSD2</accession>
<dbReference type="Gene3D" id="3.90.220.20">
    <property type="entry name" value="DNA methylase specificity domains"/>
    <property type="match status" value="1"/>
</dbReference>
<keyword evidence="5" id="KW-0540">Nuclease</keyword>
<dbReference type="InterPro" id="IPR000055">
    <property type="entry name" value="Restrct_endonuc_typeI_TRD"/>
</dbReference>
<dbReference type="Proteomes" id="UP000283295">
    <property type="component" value="Unassembled WGS sequence"/>
</dbReference>
<dbReference type="GO" id="GO:0003677">
    <property type="term" value="F:DNA binding"/>
    <property type="evidence" value="ECO:0007669"/>
    <property type="project" value="UniProtKB-KW"/>
</dbReference>
<evidence type="ECO:0000313" key="6">
    <source>
        <dbReference type="Proteomes" id="UP000283295"/>
    </source>
</evidence>
<proteinExistence type="inferred from homology"/>
<dbReference type="Pfam" id="PF01420">
    <property type="entry name" value="Methylase_S"/>
    <property type="match status" value="1"/>
</dbReference>
<comment type="caution">
    <text evidence="5">The sequence shown here is derived from an EMBL/GenBank/DDBJ whole genome shotgun (WGS) entry which is preliminary data.</text>
</comment>
<evidence type="ECO:0000256" key="1">
    <source>
        <dbReference type="ARBA" id="ARBA00010923"/>
    </source>
</evidence>
<evidence type="ECO:0000313" key="5">
    <source>
        <dbReference type="EMBL" id="RGS35336.1"/>
    </source>
</evidence>